<proteinExistence type="predicted"/>
<organism evidence="1 2">
    <name type="scientific">Ajellomyces capsulatus (strain H143)</name>
    <name type="common">Darling's disease fungus</name>
    <name type="synonym">Histoplasma capsulatum</name>
    <dbReference type="NCBI Taxonomy" id="544712"/>
    <lineage>
        <taxon>Eukaryota</taxon>
        <taxon>Fungi</taxon>
        <taxon>Dikarya</taxon>
        <taxon>Ascomycota</taxon>
        <taxon>Pezizomycotina</taxon>
        <taxon>Eurotiomycetes</taxon>
        <taxon>Eurotiomycetidae</taxon>
        <taxon>Onygenales</taxon>
        <taxon>Ajellomycetaceae</taxon>
        <taxon>Histoplasma</taxon>
    </lineage>
</organism>
<dbReference type="EMBL" id="GG692425">
    <property type="protein sequence ID" value="EER40635.1"/>
    <property type="molecule type" value="Genomic_DNA"/>
</dbReference>
<name>C6HFN4_AJECH</name>
<protein>
    <submittedName>
        <fullName evidence="1">Uncharacterized protein</fullName>
    </submittedName>
</protein>
<reference evidence="2" key="1">
    <citation type="submission" date="2009-05" db="EMBL/GenBank/DDBJ databases">
        <title>The genome sequence of Ajellomyces capsulatus strain H143.</title>
        <authorList>
            <person name="Champion M."/>
            <person name="Cuomo C.A."/>
            <person name="Ma L.-J."/>
            <person name="Henn M.R."/>
            <person name="Sil A."/>
            <person name="Goldman B."/>
            <person name="Young S.K."/>
            <person name="Kodira C.D."/>
            <person name="Zeng Q."/>
            <person name="Koehrsen M."/>
            <person name="Alvarado L."/>
            <person name="Berlin A.M."/>
            <person name="Borenstein D."/>
            <person name="Chen Z."/>
            <person name="Engels R."/>
            <person name="Freedman E."/>
            <person name="Gellesch M."/>
            <person name="Goldberg J."/>
            <person name="Griggs A."/>
            <person name="Gujja S."/>
            <person name="Heiman D.I."/>
            <person name="Hepburn T.A."/>
            <person name="Howarth C."/>
            <person name="Jen D."/>
            <person name="Larson L."/>
            <person name="Lewis B."/>
            <person name="Mehta T."/>
            <person name="Park D."/>
            <person name="Pearson M."/>
            <person name="Roberts A."/>
            <person name="Saif S."/>
            <person name="Shea T.D."/>
            <person name="Shenoy N."/>
            <person name="Sisk P."/>
            <person name="Stolte C."/>
            <person name="Sykes S."/>
            <person name="Walk T."/>
            <person name="White J."/>
            <person name="Yandava C."/>
            <person name="Klein B."/>
            <person name="McEwen J.G."/>
            <person name="Puccia R."/>
            <person name="Goldman G.H."/>
            <person name="Felipe M.S."/>
            <person name="Nino-Vega G."/>
            <person name="San-Blas G."/>
            <person name="Taylor J.W."/>
            <person name="Mendoza L."/>
            <person name="Galagan J.E."/>
            <person name="Nusbaum C."/>
            <person name="Birren B.W."/>
        </authorList>
    </citation>
    <scope>NUCLEOTIDE SEQUENCE [LARGE SCALE GENOMIC DNA]</scope>
    <source>
        <strain evidence="2">H143</strain>
    </source>
</reference>
<dbReference type="VEuPathDB" id="FungiDB:HCDG_05224"/>
<dbReference type="Proteomes" id="UP000002624">
    <property type="component" value="Unassembled WGS sequence"/>
</dbReference>
<evidence type="ECO:0000313" key="1">
    <source>
        <dbReference type="EMBL" id="EER40635.1"/>
    </source>
</evidence>
<evidence type="ECO:0000313" key="2">
    <source>
        <dbReference type="Proteomes" id="UP000002624"/>
    </source>
</evidence>
<gene>
    <name evidence="1" type="ORF">HCDG_05224</name>
</gene>
<dbReference type="HOGENOM" id="CLU_2003277_0_0_1"/>
<accession>C6HFN4</accession>
<sequence length="124" mass="14668">MAAMLILFNENAEKYRNALKEWISQAEQWQDFTVDVKSNWRYLDRSIKPHVLPLLKSLGLSVKGQKHDSDRLNIIKRVEVTEMMERIERCEEGVVDSRDQLEVITKTNTYFFHSETVRQSSLEH</sequence>
<dbReference type="AlphaFoldDB" id="C6HFN4"/>